<dbReference type="Pfam" id="PF02518">
    <property type="entry name" value="HATPase_c"/>
    <property type="match status" value="1"/>
</dbReference>
<evidence type="ECO:0000313" key="13">
    <source>
        <dbReference type="EMBL" id="OTQ09590.1"/>
    </source>
</evidence>
<evidence type="ECO:0000313" key="12">
    <source>
        <dbReference type="EMBL" id="OTP99767.1"/>
    </source>
</evidence>
<evidence type="ECO:0000313" key="14">
    <source>
        <dbReference type="Proteomes" id="UP000194800"/>
    </source>
</evidence>
<accession>A0A242NI05</accession>
<evidence type="ECO:0000256" key="9">
    <source>
        <dbReference type="ARBA" id="ARBA00023136"/>
    </source>
</evidence>
<dbReference type="OrthoDB" id="9809766at2"/>
<dbReference type="InterPro" id="IPR050428">
    <property type="entry name" value="TCS_sensor_his_kinase"/>
</dbReference>
<keyword evidence="5" id="KW-0808">Transferase</keyword>
<evidence type="ECO:0000256" key="2">
    <source>
        <dbReference type="ARBA" id="ARBA00004370"/>
    </source>
</evidence>
<dbReference type="InterPro" id="IPR003661">
    <property type="entry name" value="HisK_dim/P_dom"/>
</dbReference>
<feature type="domain" description="Histidine kinase" evidence="11">
    <location>
        <begin position="152"/>
        <end position="362"/>
    </location>
</feature>
<organism evidence="12 15">
    <name type="scientific">Gilliamella apicola</name>
    <dbReference type="NCBI Taxonomy" id="1196095"/>
    <lineage>
        <taxon>Bacteria</taxon>
        <taxon>Pseudomonadati</taxon>
        <taxon>Pseudomonadota</taxon>
        <taxon>Gammaproteobacteria</taxon>
        <taxon>Orbales</taxon>
        <taxon>Orbaceae</taxon>
        <taxon>Gilliamella</taxon>
    </lineage>
</organism>
<dbReference type="SMART" id="SM00388">
    <property type="entry name" value="HisKA"/>
    <property type="match status" value="1"/>
</dbReference>
<dbReference type="GO" id="GO:0005886">
    <property type="term" value="C:plasma membrane"/>
    <property type="evidence" value="ECO:0007669"/>
    <property type="project" value="TreeGrafter"/>
</dbReference>
<dbReference type="PANTHER" id="PTHR45436">
    <property type="entry name" value="SENSOR HISTIDINE KINASE YKOH"/>
    <property type="match status" value="1"/>
</dbReference>
<keyword evidence="9 10" id="KW-0472">Membrane</keyword>
<name>A0A242NI05_9GAMM</name>
<dbReference type="GeneID" id="29850037"/>
<evidence type="ECO:0000256" key="4">
    <source>
        <dbReference type="ARBA" id="ARBA00022553"/>
    </source>
</evidence>
<keyword evidence="14" id="KW-1185">Reference proteome</keyword>
<dbReference type="Gene3D" id="3.30.565.10">
    <property type="entry name" value="Histidine kinase-like ATPase, C-terminal domain"/>
    <property type="match status" value="1"/>
</dbReference>
<keyword evidence="6 10" id="KW-0812">Transmembrane</keyword>
<reference evidence="14 15" key="1">
    <citation type="submission" date="2017-03" db="EMBL/GenBank/DDBJ databases">
        <title>Comparative genomics of honeybee gut symbionts reveal geographically distinct and subgroup specific antibiotic resistance.</title>
        <authorList>
            <person name="Ludvigsen J."/>
            <person name="Porcellato D."/>
            <person name="Labee-Lund T.M."/>
            <person name="Amdam G.V."/>
            <person name="Rudi K."/>
        </authorList>
    </citation>
    <scope>NUCLEOTIDE SEQUENCE [LARGE SCALE GENOMIC DNA]</scope>
    <source>
        <strain evidence="12 15">A-7-12</strain>
        <strain evidence="13 14">A-9-12</strain>
    </source>
</reference>
<evidence type="ECO:0000256" key="8">
    <source>
        <dbReference type="ARBA" id="ARBA00022989"/>
    </source>
</evidence>
<dbReference type="InterPro" id="IPR036097">
    <property type="entry name" value="HisK_dim/P_sf"/>
</dbReference>
<dbReference type="EMBL" id="NARP01000014">
    <property type="protein sequence ID" value="OTP99767.1"/>
    <property type="molecule type" value="Genomic_DNA"/>
</dbReference>
<dbReference type="SUPFAM" id="SSF55874">
    <property type="entry name" value="ATPase domain of HSP90 chaperone/DNA topoisomerase II/histidine kinase"/>
    <property type="match status" value="1"/>
</dbReference>
<protein>
    <recommendedName>
        <fullName evidence="3">histidine kinase</fullName>
        <ecNumber evidence="3">2.7.13.3</ecNumber>
    </recommendedName>
</protein>
<proteinExistence type="predicted"/>
<dbReference type="Proteomes" id="UP000194800">
    <property type="component" value="Unassembled WGS sequence"/>
</dbReference>
<evidence type="ECO:0000256" key="3">
    <source>
        <dbReference type="ARBA" id="ARBA00012438"/>
    </source>
</evidence>
<feature type="transmembrane region" description="Helical" evidence="10">
    <location>
        <begin position="12"/>
        <end position="37"/>
    </location>
</feature>
<dbReference type="EMBL" id="NART01000037">
    <property type="protein sequence ID" value="OTQ09590.1"/>
    <property type="molecule type" value="Genomic_DNA"/>
</dbReference>
<keyword evidence="8 10" id="KW-1133">Transmembrane helix</keyword>
<dbReference type="NCBIfam" id="NF008025">
    <property type="entry name" value="PRK10755.1"/>
    <property type="match status" value="1"/>
</dbReference>
<comment type="catalytic activity">
    <reaction evidence="1">
        <text>ATP + protein L-histidine = ADP + protein N-phospho-L-histidine.</text>
        <dbReference type="EC" id="2.7.13.3"/>
    </reaction>
</comment>
<dbReference type="EC" id="2.7.13.3" evidence="3"/>
<evidence type="ECO:0000256" key="5">
    <source>
        <dbReference type="ARBA" id="ARBA00022679"/>
    </source>
</evidence>
<gene>
    <name evidence="13" type="ORF">B6C91_08740</name>
    <name evidence="12" type="ORF">B6D08_06760</name>
</gene>
<dbReference type="SUPFAM" id="SSF47384">
    <property type="entry name" value="Homodimeric domain of signal transducing histidine kinase"/>
    <property type="match status" value="1"/>
</dbReference>
<feature type="transmembrane region" description="Helical" evidence="10">
    <location>
        <begin position="68"/>
        <end position="88"/>
    </location>
</feature>
<dbReference type="InterPro" id="IPR036890">
    <property type="entry name" value="HATPase_C_sf"/>
</dbReference>
<dbReference type="RefSeq" id="WP_038517902.1">
    <property type="nucleotide sequence ID" value="NZ_CAMLAF010000010.1"/>
</dbReference>
<dbReference type="SMART" id="SM00387">
    <property type="entry name" value="HATPase_c"/>
    <property type="match status" value="1"/>
</dbReference>
<evidence type="ECO:0000256" key="7">
    <source>
        <dbReference type="ARBA" id="ARBA00022777"/>
    </source>
</evidence>
<dbReference type="Proteomes" id="UP000194977">
    <property type="component" value="Unassembled WGS sequence"/>
</dbReference>
<dbReference type="InterPro" id="IPR003594">
    <property type="entry name" value="HATPase_dom"/>
</dbReference>
<keyword evidence="7 12" id="KW-0418">Kinase</keyword>
<evidence type="ECO:0000313" key="15">
    <source>
        <dbReference type="Proteomes" id="UP000194977"/>
    </source>
</evidence>
<dbReference type="PANTHER" id="PTHR45436:SF7">
    <property type="entry name" value="SENSOR PROTEIN BASS"/>
    <property type="match status" value="1"/>
</dbReference>
<dbReference type="PROSITE" id="PS50109">
    <property type="entry name" value="HIS_KIN"/>
    <property type="match status" value="1"/>
</dbReference>
<sequence length="363" mass="41926">MIAKSLSNIRHSIRWNLFFTLGAIMLICQTITVFWLWHESKEQIDVLVNLTLSQNKIDEVVEHEELEAIFALFCSAFTMMLVTLFLAYKAIKWITKPLEILEKDLNQRTDKNLKPIAPISNMREIKSITSVLNNLFMRLDTTLAQERLFTADVAHEMRTPLAGIRLHLELLETKNNIDCTELIDRIDRLVNTVEQLLMLARASQKFTVGQYQQINFYDDIMLPLFDELTELTKQKFQSIEWYIPDAKLLFSGDVTLIRLLLRNLVENSYRYSPKHTKIVVSCYKNQKDIIISVEDEGTGIDESKSEKLTQAFFRMDRKHNGIGLGLSIVSRIAKLHHGQFTLKNRPSNAKGAIAKLQLNDSPR</sequence>
<dbReference type="InterPro" id="IPR004358">
    <property type="entry name" value="Sig_transdc_His_kin-like_C"/>
</dbReference>
<dbReference type="PRINTS" id="PR00344">
    <property type="entry name" value="BCTRLSENSOR"/>
</dbReference>
<comment type="subcellular location">
    <subcellularLocation>
        <location evidence="2">Membrane</location>
    </subcellularLocation>
</comment>
<dbReference type="Gene3D" id="1.10.287.130">
    <property type="match status" value="1"/>
</dbReference>
<evidence type="ECO:0000256" key="6">
    <source>
        <dbReference type="ARBA" id="ARBA00022692"/>
    </source>
</evidence>
<dbReference type="GO" id="GO:0000155">
    <property type="term" value="F:phosphorelay sensor kinase activity"/>
    <property type="evidence" value="ECO:0007669"/>
    <property type="project" value="InterPro"/>
</dbReference>
<dbReference type="CDD" id="cd00082">
    <property type="entry name" value="HisKA"/>
    <property type="match status" value="1"/>
</dbReference>
<evidence type="ECO:0000259" key="11">
    <source>
        <dbReference type="PROSITE" id="PS50109"/>
    </source>
</evidence>
<keyword evidence="4" id="KW-0597">Phosphoprotein</keyword>
<evidence type="ECO:0000256" key="10">
    <source>
        <dbReference type="SAM" id="Phobius"/>
    </source>
</evidence>
<dbReference type="Pfam" id="PF00512">
    <property type="entry name" value="HisKA"/>
    <property type="match status" value="1"/>
</dbReference>
<evidence type="ECO:0000256" key="1">
    <source>
        <dbReference type="ARBA" id="ARBA00000085"/>
    </source>
</evidence>
<dbReference type="AlphaFoldDB" id="A0A242NI05"/>
<comment type="caution">
    <text evidence="12">The sequence shown here is derived from an EMBL/GenBank/DDBJ whole genome shotgun (WGS) entry which is preliminary data.</text>
</comment>
<dbReference type="InterPro" id="IPR005467">
    <property type="entry name" value="His_kinase_dom"/>
</dbReference>